<evidence type="ECO:0000313" key="2">
    <source>
        <dbReference type="EMBL" id="OOM66113.1"/>
    </source>
</evidence>
<comment type="caution">
    <text evidence="2">The sequence shown here is derived from an EMBL/GenBank/DDBJ whole genome shotgun (WGS) entry which is preliminary data.</text>
</comment>
<name>A0A1S8SKP2_CLOBE</name>
<reference evidence="2 3" key="1">
    <citation type="submission" date="2016-05" db="EMBL/GenBank/DDBJ databases">
        <title>Microbial solvent formation.</title>
        <authorList>
            <person name="Poehlein A."/>
            <person name="Montoya Solano J.D."/>
            <person name="Flitsch S."/>
            <person name="Krabben P."/>
            <person name="Duerre P."/>
            <person name="Daniel R."/>
        </authorList>
    </citation>
    <scope>NUCLEOTIDE SEQUENCE [LARGE SCALE GENOMIC DNA]</scope>
    <source>
        <strain evidence="2 3">DSM 53</strain>
    </source>
</reference>
<dbReference type="AlphaFoldDB" id="A0A1S8SKP2"/>
<accession>A0A1S8SKP2</accession>
<keyword evidence="1" id="KW-0408">Iron</keyword>
<dbReference type="PANTHER" id="PTHR30538:SF1">
    <property type="entry name" value="L-LYSINE 2,3-AMINOMUTASE"/>
    <property type="match status" value="1"/>
</dbReference>
<dbReference type="GO" id="GO:0050066">
    <property type="term" value="F:L-lysine 2,3-aminomutase activity"/>
    <property type="evidence" value="ECO:0007669"/>
    <property type="project" value="UniProtKB-EC"/>
</dbReference>
<proteinExistence type="predicted"/>
<dbReference type="EC" id="5.4.3.2" evidence="2"/>
<dbReference type="RefSeq" id="WP_241407626.1">
    <property type="nucleotide sequence ID" value="NZ_JABTAE010000001.1"/>
</dbReference>
<dbReference type="GO" id="GO:0051539">
    <property type="term" value="F:4 iron, 4 sulfur cluster binding"/>
    <property type="evidence" value="ECO:0007669"/>
    <property type="project" value="UniProtKB-KW"/>
</dbReference>
<dbReference type="PANTHER" id="PTHR30538">
    <property type="entry name" value="LYSINE 2,3-AMINOMUTASE-RELATED"/>
    <property type="match status" value="1"/>
</dbReference>
<keyword evidence="1" id="KW-0411">Iron-sulfur</keyword>
<evidence type="ECO:0000256" key="1">
    <source>
        <dbReference type="ARBA" id="ARBA00022485"/>
    </source>
</evidence>
<dbReference type="Gene3D" id="3.20.20.70">
    <property type="entry name" value="Aldolase class I"/>
    <property type="match status" value="1"/>
</dbReference>
<dbReference type="InterPro" id="IPR013785">
    <property type="entry name" value="Aldolase_TIM"/>
</dbReference>
<evidence type="ECO:0000313" key="3">
    <source>
        <dbReference type="Proteomes" id="UP000190973"/>
    </source>
</evidence>
<keyword evidence="2" id="KW-0413">Isomerase</keyword>
<dbReference type="Proteomes" id="UP000190973">
    <property type="component" value="Unassembled WGS sequence"/>
</dbReference>
<keyword evidence="1" id="KW-0479">Metal-binding</keyword>
<keyword evidence="1" id="KW-0004">4Fe-4S</keyword>
<protein>
    <submittedName>
        <fullName evidence="2">L-lysine 2,3-aminomutase</fullName>
        <ecNumber evidence="2">5.4.3.2</ecNumber>
    </submittedName>
</protein>
<dbReference type="EMBL" id="LZZI01000001">
    <property type="protein sequence ID" value="OOM66113.1"/>
    <property type="molecule type" value="Genomic_DNA"/>
</dbReference>
<dbReference type="Gene3D" id="6.10.140.1170">
    <property type="match status" value="1"/>
</dbReference>
<dbReference type="InterPro" id="IPR003739">
    <property type="entry name" value="Lys_aminomutase/Glu_NH3_mut"/>
</dbReference>
<sequence length="133" mass="15636">MKRNYKDIALWKDVTEEQWNSWKWQISNRITTLDKLEQVVTLTDDEKNGVYASLKKLKMAITPYHATLIDPNDYNCPIRRQAIPTIDETNISEYDSNDPLHETKDSPVPGFTRRYPDRVLVLITEQCSMKEFV</sequence>
<gene>
    <name evidence="2" type="primary">kamA</name>
    <name evidence="2" type="ORF">CLBCK_00690</name>
</gene>
<organism evidence="2 3">
    <name type="scientific">Clostridium beijerinckii</name>
    <name type="common">Clostridium MP</name>
    <dbReference type="NCBI Taxonomy" id="1520"/>
    <lineage>
        <taxon>Bacteria</taxon>
        <taxon>Bacillati</taxon>
        <taxon>Bacillota</taxon>
        <taxon>Clostridia</taxon>
        <taxon>Eubacteriales</taxon>
        <taxon>Clostridiaceae</taxon>
        <taxon>Clostridium</taxon>
    </lineage>
</organism>